<dbReference type="SUPFAM" id="SSF49299">
    <property type="entry name" value="PKD domain"/>
    <property type="match status" value="1"/>
</dbReference>
<evidence type="ECO:0000256" key="1">
    <source>
        <dbReference type="SAM" id="SignalP"/>
    </source>
</evidence>
<dbReference type="Proteomes" id="UP000659124">
    <property type="component" value="Unassembled WGS sequence"/>
</dbReference>
<evidence type="ECO:0000259" key="2">
    <source>
        <dbReference type="PROSITE" id="PS50093"/>
    </source>
</evidence>
<feature type="domain" description="PKD" evidence="2">
    <location>
        <begin position="925"/>
        <end position="1003"/>
    </location>
</feature>
<dbReference type="Gene3D" id="2.60.40.10">
    <property type="entry name" value="Immunoglobulins"/>
    <property type="match status" value="2"/>
</dbReference>
<evidence type="ECO:0000313" key="3">
    <source>
        <dbReference type="EMBL" id="MBC9933545.1"/>
    </source>
</evidence>
<dbReference type="PROSITE" id="PS50093">
    <property type="entry name" value="PKD"/>
    <property type="match status" value="1"/>
</dbReference>
<dbReference type="RefSeq" id="WP_188090637.1">
    <property type="nucleotide sequence ID" value="NZ_JACVFC010000003.1"/>
</dbReference>
<reference evidence="3 4" key="1">
    <citation type="submission" date="2020-09" db="EMBL/GenBank/DDBJ databases">
        <title>Genome sequences of type strains of Chitinophaga qingshengii and Chitinophaga varians.</title>
        <authorList>
            <person name="Kittiwongwattana C."/>
        </authorList>
    </citation>
    <scope>NUCLEOTIDE SEQUENCE [LARGE SCALE GENOMIC DNA]</scope>
    <source>
        <strain evidence="3 4">JCM 30026</strain>
    </source>
</reference>
<feature type="signal peptide" evidence="1">
    <location>
        <begin position="1"/>
        <end position="23"/>
    </location>
</feature>
<dbReference type="InterPro" id="IPR013783">
    <property type="entry name" value="Ig-like_fold"/>
</dbReference>
<keyword evidence="4" id="KW-1185">Reference proteome</keyword>
<feature type="non-terminal residue" evidence="3">
    <location>
        <position position="1355"/>
    </location>
</feature>
<proteinExistence type="predicted"/>
<dbReference type="InterPro" id="IPR022409">
    <property type="entry name" value="PKD/Chitinase_dom"/>
</dbReference>
<comment type="caution">
    <text evidence="3">The sequence shown here is derived from an EMBL/GenBank/DDBJ whole genome shotgun (WGS) entry which is preliminary data.</text>
</comment>
<name>A0ABR7TST8_9BACT</name>
<dbReference type="InterPro" id="IPR000601">
    <property type="entry name" value="PKD_dom"/>
</dbReference>
<dbReference type="InterPro" id="IPR035986">
    <property type="entry name" value="PKD_dom_sf"/>
</dbReference>
<sequence>MKRLITFLLLLTGFVLPSAKTIAQTAFMNAPTSVCAGSFATMNGLVWSGSWEVHHMDWSVSPALAATDYEMLYTNDGTGTDEWLNRTPDIDNYPGVTAMTIRLKKVGSYTFTVKLYDSNGNYISASKTIKVEDCSISKCTGTISTMAGFKEDFGVFNDGDKPRKNAIIEGMGSTLSYTFPTKLSPLNIGDDYYVEYWNTQAKPEWVFAYDHTGGVSYPQRGGMLVANSSIKKKAFYQRTINNLCPGSVYNFSAWFMNVNGIEVFNKTCARASDTPPDGYHYAGVTFILTDPVTNTELKRFNTNDVSMNLAYPEWQQYGGSFKIPAGKTSVKLTILNNNPGGCGNDIAIDDIQFTYCSPDLFAYVDGLKDEKRIKDQICGGAPLNLTAYLEPASYFTNPVYQWEMSTVSATGPYSPISNGAMNTGSVSGATTPVLSFTAGALKGDPNVSKVYYFRVNITEKDNVSLGNCAAPSRPVEITVLPQPQISVTGNEICNGQQAHLEVTGGYTSYFWKVDPLVNGTKLDVSPNVTTTYEVVGEKTYGNNKVCRDSNRAQIVVYPKPIVNVTLVTPKTICQGEEAKLEIEKENSKYTISWQYNGVIIPGETGTSITHTPTQVTDLTATPPVRNIYTVIVKNGVCAPQDQAEVIVNSMPKLTPQPDIKQCENGTFTLNGTPPKADQSGVWTYKNNDNQGTTLTNPTAYNATVSGLGLGKTVTLVWTVTNNNLSRCSASNEVVLINMPKPTSAATVDITQCNNKTFDITGTEPAAWETGVWTGPAGVNILEPTKFKTTATLTGTATTQDITLTWTLSNGKCADGKSLVNLHLRPAPKVSATANPVCQTAKQFTVNATVLAGSGAITKYTVKQGTGNPLSGFPNATGSITASGAINVTLPDNTAAGTYDFILTVQNDDNLGCSLDVPFKLRVDAQPDATISGTAAICLGTTVTLSVDASNSTYTKKWTINGTVQSSTGQSLTHTPTAAGTYNYSVTITNLTCSDTKNFTVVVTEVPVAKPGTVLPQCDNGNFTMDATLPADQEGEWTISGSANGAVITTPTDPKTTVTGLEAGKTVTLTWTVRSKNNNNCQNSANITLRNTKSLSESVAGDPIIQCGNNKFQLNGSQPVTADGETGKWSGPANVSFGNATLYNTTATVTGTPPVTVTLTWTISNGVCKDKTSTIDLTVNKVPSVDAAVNASVCNSGTTFDLVTSNQVGIITKYTIKPASTKAMPGFTTQTGAWTSVGTIKVTYPAGTPAGTYNFILTVQDGTNAGCTKDVPFSVIIDANPTVVLTADMTDVCDGATVKLSIDKANLGHTITWTVNGNPIAAANNQTEISVTPAAGTYKYTVTVKNGNCTVSDEKT</sequence>
<dbReference type="SMART" id="SM00089">
    <property type="entry name" value="PKD"/>
    <property type="match status" value="3"/>
</dbReference>
<protein>
    <submittedName>
        <fullName evidence="3">PKD domain-containing protein</fullName>
    </submittedName>
</protein>
<feature type="chain" id="PRO_5046266470" evidence="1">
    <location>
        <begin position="24"/>
        <end position="1355"/>
    </location>
</feature>
<dbReference type="CDD" id="cd00146">
    <property type="entry name" value="PKD"/>
    <property type="match status" value="1"/>
</dbReference>
<evidence type="ECO:0000313" key="4">
    <source>
        <dbReference type="Proteomes" id="UP000659124"/>
    </source>
</evidence>
<keyword evidence="1" id="KW-0732">Signal</keyword>
<accession>A0ABR7TST8</accession>
<gene>
    <name evidence="3" type="ORF">ICL07_24365</name>
</gene>
<organism evidence="3 4">
    <name type="scientific">Chitinophaga qingshengii</name>
    <dbReference type="NCBI Taxonomy" id="1569794"/>
    <lineage>
        <taxon>Bacteria</taxon>
        <taxon>Pseudomonadati</taxon>
        <taxon>Bacteroidota</taxon>
        <taxon>Chitinophagia</taxon>
        <taxon>Chitinophagales</taxon>
        <taxon>Chitinophagaceae</taxon>
        <taxon>Chitinophaga</taxon>
    </lineage>
</organism>
<dbReference type="EMBL" id="JACVFC010000003">
    <property type="protein sequence ID" value="MBC9933545.1"/>
    <property type="molecule type" value="Genomic_DNA"/>
</dbReference>